<dbReference type="AlphaFoldDB" id="A0A261FRU2"/>
<organism evidence="3 4">
    <name type="scientific">Bifidobacterium lemurum</name>
    <dbReference type="NCBI Taxonomy" id="1603886"/>
    <lineage>
        <taxon>Bacteria</taxon>
        <taxon>Bacillati</taxon>
        <taxon>Actinomycetota</taxon>
        <taxon>Actinomycetes</taxon>
        <taxon>Bifidobacteriales</taxon>
        <taxon>Bifidobacteriaceae</taxon>
        <taxon>Bifidobacterium</taxon>
    </lineage>
</organism>
<gene>
    <name evidence="3" type="ORF">BLEM_1219</name>
</gene>
<reference evidence="3 4" key="1">
    <citation type="journal article" date="2017" name="BMC Genomics">
        <title>Comparative genomic and phylogenomic analyses of the Bifidobacteriaceae family.</title>
        <authorList>
            <person name="Lugli G.A."/>
            <person name="Milani C."/>
            <person name="Turroni F."/>
            <person name="Duranti S."/>
            <person name="Mancabelli L."/>
            <person name="Mangifesta M."/>
            <person name="Ferrario C."/>
            <person name="Modesto M."/>
            <person name="Mattarelli P."/>
            <person name="Jiri K."/>
            <person name="van Sinderen D."/>
            <person name="Ventura M."/>
        </authorList>
    </citation>
    <scope>NUCLEOTIDE SEQUENCE [LARGE SCALE GENOMIC DNA]</scope>
    <source>
        <strain evidence="3 4">DSM 28807</strain>
    </source>
</reference>
<dbReference type="EMBL" id="MWWX01000007">
    <property type="protein sequence ID" value="OZG61910.1"/>
    <property type="molecule type" value="Genomic_DNA"/>
</dbReference>
<sequence>MVFGVLDVLLIAALVVMFVIWHSGKATDTAGDGAASQSSQTSSSSPAQNEDDSDGESDGSDDADGTESADGSAQSSDDETAETSPLSAEQRAELLAQAEQTANASGLATIRYRYCVATNGEVGDATAFSDTVFSTLNSSEGWPRAGVTFEESTDGQCDMTLILSEAQYMSSYSEGCSESYSCRVGDQVIINVDRWNSATEDWLANGGTLARYRRMVINHEVGHRLGHVDNETTCAGAGQPAPLMQQQSMDLLGCSPNEWPLDSELWVG</sequence>
<evidence type="ECO:0000259" key="2">
    <source>
        <dbReference type="Pfam" id="PF11350"/>
    </source>
</evidence>
<feature type="compositionally biased region" description="Low complexity" evidence="1">
    <location>
        <begin position="29"/>
        <end position="45"/>
    </location>
</feature>
<protein>
    <recommendedName>
        <fullName evidence="2">DUF3152 domain-containing protein</fullName>
    </recommendedName>
</protein>
<comment type="caution">
    <text evidence="3">The sequence shown here is derived from an EMBL/GenBank/DDBJ whole genome shotgun (WGS) entry which is preliminary data.</text>
</comment>
<dbReference type="STRING" id="1603886.GCA_001895165_00712"/>
<evidence type="ECO:0000256" key="1">
    <source>
        <dbReference type="SAM" id="MobiDB-lite"/>
    </source>
</evidence>
<feature type="domain" description="DUF3152" evidence="2">
    <location>
        <begin position="106"/>
        <end position="250"/>
    </location>
</feature>
<name>A0A261FRU2_9BIFI</name>
<accession>A0A261FRU2</accession>
<dbReference type="SUPFAM" id="SSF55486">
    <property type="entry name" value="Metalloproteases ('zincins'), catalytic domain"/>
    <property type="match status" value="1"/>
</dbReference>
<evidence type="ECO:0000313" key="4">
    <source>
        <dbReference type="Proteomes" id="UP000216352"/>
    </source>
</evidence>
<feature type="compositionally biased region" description="Acidic residues" evidence="1">
    <location>
        <begin position="49"/>
        <end position="67"/>
    </location>
</feature>
<proteinExistence type="predicted"/>
<dbReference type="Pfam" id="PF11350">
    <property type="entry name" value="DUF3152"/>
    <property type="match status" value="1"/>
</dbReference>
<evidence type="ECO:0000313" key="3">
    <source>
        <dbReference type="EMBL" id="OZG61910.1"/>
    </source>
</evidence>
<dbReference type="InterPro" id="IPR022603">
    <property type="entry name" value="DUF3152"/>
</dbReference>
<keyword evidence="4" id="KW-1185">Reference proteome</keyword>
<dbReference type="Proteomes" id="UP000216352">
    <property type="component" value="Unassembled WGS sequence"/>
</dbReference>
<feature type="region of interest" description="Disordered" evidence="1">
    <location>
        <begin position="29"/>
        <end position="88"/>
    </location>
</feature>